<dbReference type="GO" id="GO:0046872">
    <property type="term" value="F:metal ion binding"/>
    <property type="evidence" value="ECO:0007669"/>
    <property type="project" value="UniProtKB-KW"/>
</dbReference>
<evidence type="ECO:0000313" key="17">
    <source>
        <dbReference type="Proteomes" id="UP000041254"/>
    </source>
</evidence>
<dbReference type="PROSITE" id="PS00108">
    <property type="entry name" value="PROTEIN_KINASE_ST"/>
    <property type="match status" value="1"/>
</dbReference>
<keyword evidence="6" id="KW-0479">Metal-binding</keyword>
<sequence>MHKYKRVRVVGKGSFGSAVLVTDRDGRSLIVKTIDISRMEAKQKKDAVNEVKVMSSLRHPYVVTYRESFIENDQLCIVMDYCEGGDLYKKISAQRQTNRPFPERTIIRWFTQLCLALKHVHERHILHRDLKSQNIFLTGKGGRGPGAERIKLGDFGIARVLQHTQDYARTAIGTPYYLSPEICQERPYSYKSDICLGCVLYECCTLRHAFDADSMRGLVMKILKGHYPPISQSFSPDIRQLVDDMLQKDPAKRPSIQAILNRGVIQQQIKTFLEEEEGRQAPLQPQQKPQAPESPQREQKNDKRERPSPSPAPSPSPPAAAAAAAAAVPPPPPAPQRARSESRDRRVSRDPSPGIGGAQNRPEARRHVPARHQERDRKVAGGGGGGGGPRGGGGWAVVPPSQQQQQKPPAAAAAAAAGGGPSADPFLVQEFRDRMAIADSVKRRVLEDRHGGDQGQGDVQNKPSTPPAAPDEQPSREGAGGRDGVRERDKKRQEEKRRWTELEEARREYHHEKIRVAEARRQKIEAHIRETAPKVHHKQEAPSPAPSTPSPRPDRKAERDEHRQGLRDFLAQQRRLKAKEQQQQQDGGGEGVEVKTPSSAAAPSLPPRPPPSPPAAPIIPAPPAAGEGDGGHPALPPPSFRVHRQVHPVGMARSVSAEAGSSTTTTTREEEGVSVGMGVVQPRRRAITIDEEGEVDVAVAVGGEEEGTDQDEELLIATLRDGLRSGEAPSEPPEPAAAAAAQEQPPEGASEAERGREGHLMSHLGRELASLGVAASEQDTMGVRIESLKMYLEQEVGLDAFLAAYRYLQQAGDAAAGADDQAEGGEAFPPSVGPYLPLIHQLIVCEDHYFSTHGA</sequence>
<evidence type="ECO:0000256" key="10">
    <source>
        <dbReference type="ARBA" id="ARBA00022842"/>
    </source>
</evidence>
<dbReference type="PANTHER" id="PTHR44899:SF3">
    <property type="entry name" value="SERINE_THREONINE-PROTEIN KINASE NEK1"/>
    <property type="match status" value="1"/>
</dbReference>
<evidence type="ECO:0000256" key="9">
    <source>
        <dbReference type="ARBA" id="ARBA00022840"/>
    </source>
</evidence>
<accession>A0A0G4FVP8</accession>
<dbReference type="GO" id="GO:0004674">
    <property type="term" value="F:protein serine/threonine kinase activity"/>
    <property type="evidence" value="ECO:0007669"/>
    <property type="project" value="UniProtKB-KW"/>
</dbReference>
<dbReference type="InterPro" id="IPR051131">
    <property type="entry name" value="NEK_Ser/Thr_kinase_NIMA"/>
</dbReference>
<evidence type="ECO:0000256" key="13">
    <source>
        <dbReference type="PROSITE-ProRule" id="PRU10141"/>
    </source>
</evidence>
<dbReference type="STRING" id="1169540.A0A0G4FVP8"/>
<feature type="compositionally biased region" description="Pro residues" evidence="14">
    <location>
        <begin position="604"/>
        <end position="623"/>
    </location>
</feature>
<dbReference type="InterPro" id="IPR008271">
    <property type="entry name" value="Ser/Thr_kinase_AS"/>
</dbReference>
<keyword evidence="9 13" id="KW-0067">ATP-binding</keyword>
<dbReference type="PROSITE" id="PS50011">
    <property type="entry name" value="PROTEIN_KINASE_DOM"/>
    <property type="match status" value="1"/>
</dbReference>
<reference evidence="16 17" key="1">
    <citation type="submission" date="2014-11" db="EMBL/GenBank/DDBJ databases">
        <authorList>
            <person name="Zhu J."/>
            <person name="Qi W."/>
            <person name="Song R."/>
        </authorList>
    </citation>
    <scope>NUCLEOTIDE SEQUENCE [LARGE SCALE GENOMIC DNA]</scope>
</reference>
<dbReference type="SUPFAM" id="SSF56112">
    <property type="entry name" value="Protein kinase-like (PK-like)"/>
    <property type="match status" value="1"/>
</dbReference>
<dbReference type="FunFam" id="1.10.510.10:FF:000172">
    <property type="entry name" value="serine/threonine-protein kinase Nek1 isoform X1"/>
    <property type="match status" value="1"/>
</dbReference>
<evidence type="ECO:0000256" key="4">
    <source>
        <dbReference type="ARBA" id="ARBA00022527"/>
    </source>
</evidence>
<keyword evidence="17" id="KW-1185">Reference proteome</keyword>
<feature type="compositionally biased region" description="Gly residues" evidence="14">
    <location>
        <begin position="380"/>
        <end position="395"/>
    </location>
</feature>
<feature type="region of interest" description="Disordered" evidence="14">
    <location>
        <begin position="442"/>
        <end position="677"/>
    </location>
</feature>
<feature type="compositionally biased region" description="Low complexity" evidence="14">
    <location>
        <begin position="280"/>
        <end position="291"/>
    </location>
</feature>
<dbReference type="Proteomes" id="UP000041254">
    <property type="component" value="Unassembled WGS sequence"/>
</dbReference>
<evidence type="ECO:0000313" key="16">
    <source>
        <dbReference type="EMBL" id="CEM18804.1"/>
    </source>
</evidence>
<dbReference type="EC" id="2.7.11.1" evidence="3"/>
<evidence type="ECO:0000256" key="2">
    <source>
        <dbReference type="ARBA" id="ARBA00010886"/>
    </source>
</evidence>
<feature type="compositionally biased region" description="Pro residues" evidence="14">
    <location>
        <begin position="308"/>
        <end position="318"/>
    </location>
</feature>
<evidence type="ECO:0000256" key="3">
    <source>
        <dbReference type="ARBA" id="ARBA00012513"/>
    </source>
</evidence>
<feature type="compositionally biased region" description="Low complexity" evidence="14">
    <location>
        <begin position="654"/>
        <end position="666"/>
    </location>
</feature>
<keyword evidence="10" id="KW-0460">Magnesium</keyword>
<organism evidence="16 17">
    <name type="scientific">Vitrella brassicaformis (strain CCMP3155)</name>
    <dbReference type="NCBI Taxonomy" id="1169540"/>
    <lineage>
        <taxon>Eukaryota</taxon>
        <taxon>Sar</taxon>
        <taxon>Alveolata</taxon>
        <taxon>Colpodellida</taxon>
        <taxon>Vitrellaceae</taxon>
        <taxon>Vitrella</taxon>
    </lineage>
</organism>
<dbReference type="PANTHER" id="PTHR44899">
    <property type="entry name" value="CAMK FAMILY PROTEIN KINASE"/>
    <property type="match status" value="1"/>
</dbReference>
<evidence type="ECO:0000256" key="11">
    <source>
        <dbReference type="ARBA" id="ARBA00047899"/>
    </source>
</evidence>
<dbReference type="InterPro" id="IPR000719">
    <property type="entry name" value="Prot_kinase_dom"/>
</dbReference>
<proteinExistence type="inferred from homology"/>
<dbReference type="OrthoDB" id="248923at2759"/>
<evidence type="ECO:0000256" key="14">
    <source>
        <dbReference type="SAM" id="MobiDB-lite"/>
    </source>
</evidence>
<evidence type="ECO:0000256" key="6">
    <source>
        <dbReference type="ARBA" id="ARBA00022723"/>
    </source>
</evidence>
<dbReference type="Gene3D" id="1.10.510.10">
    <property type="entry name" value="Transferase(Phosphotransferase) domain 1"/>
    <property type="match status" value="1"/>
</dbReference>
<dbReference type="PROSITE" id="PS00107">
    <property type="entry name" value="PROTEIN_KINASE_ATP"/>
    <property type="match status" value="1"/>
</dbReference>
<feature type="region of interest" description="Disordered" evidence="14">
    <location>
        <begin position="276"/>
        <end position="428"/>
    </location>
</feature>
<dbReference type="Gene3D" id="3.30.200.20">
    <property type="entry name" value="Phosphorylase Kinase, domain 1"/>
    <property type="match status" value="1"/>
</dbReference>
<dbReference type="SMART" id="SM00220">
    <property type="entry name" value="S_TKc"/>
    <property type="match status" value="1"/>
</dbReference>
<evidence type="ECO:0000256" key="12">
    <source>
        <dbReference type="ARBA" id="ARBA00048679"/>
    </source>
</evidence>
<protein>
    <recommendedName>
        <fullName evidence="3">non-specific serine/threonine protein kinase</fullName>
        <ecNumber evidence="3">2.7.11.1</ecNumber>
    </recommendedName>
</protein>
<keyword evidence="5" id="KW-0808">Transferase</keyword>
<dbReference type="InParanoid" id="A0A0G4FVP8"/>
<feature type="compositionally biased region" description="Basic and acidic residues" evidence="14">
    <location>
        <begin position="442"/>
        <end position="452"/>
    </location>
</feature>
<dbReference type="FunFam" id="3.30.200.20:FF:000097">
    <property type="entry name" value="Probable serine/threonine-protein kinase nek1"/>
    <property type="match status" value="1"/>
</dbReference>
<evidence type="ECO:0000256" key="7">
    <source>
        <dbReference type="ARBA" id="ARBA00022741"/>
    </source>
</evidence>
<dbReference type="EMBL" id="CDMY01000509">
    <property type="protein sequence ID" value="CEM18804.1"/>
    <property type="molecule type" value="Genomic_DNA"/>
</dbReference>
<feature type="compositionally biased region" description="Basic and acidic residues" evidence="14">
    <location>
        <begin position="295"/>
        <end position="307"/>
    </location>
</feature>
<dbReference type="Pfam" id="PF00069">
    <property type="entry name" value="Pkinase"/>
    <property type="match status" value="1"/>
</dbReference>
<comment type="cofactor">
    <cofactor evidence="1">
        <name>Mg(2+)</name>
        <dbReference type="ChEBI" id="CHEBI:18420"/>
    </cofactor>
</comment>
<feature type="compositionally biased region" description="Low complexity" evidence="14">
    <location>
        <begin position="396"/>
        <end position="416"/>
    </location>
</feature>
<gene>
    <name evidence="16" type="ORF">Vbra_9460</name>
</gene>
<comment type="catalytic activity">
    <reaction evidence="12">
        <text>L-seryl-[protein] + ATP = O-phospho-L-seryl-[protein] + ADP + H(+)</text>
        <dbReference type="Rhea" id="RHEA:17989"/>
        <dbReference type="Rhea" id="RHEA-COMP:9863"/>
        <dbReference type="Rhea" id="RHEA-COMP:11604"/>
        <dbReference type="ChEBI" id="CHEBI:15378"/>
        <dbReference type="ChEBI" id="CHEBI:29999"/>
        <dbReference type="ChEBI" id="CHEBI:30616"/>
        <dbReference type="ChEBI" id="CHEBI:83421"/>
        <dbReference type="ChEBI" id="CHEBI:456216"/>
        <dbReference type="EC" id="2.7.11.1"/>
    </reaction>
</comment>
<dbReference type="CDD" id="cd08215">
    <property type="entry name" value="STKc_Nek"/>
    <property type="match status" value="1"/>
</dbReference>
<comment type="catalytic activity">
    <reaction evidence="11">
        <text>L-threonyl-[protein] + ATP = O-phospho-L-threonyl-[protein] + ADP + H(+)</text>
        <dbReference type="Rhea" id="RHEA:46608"/>
        <dbReference type="Rhea" id="RHEA-COMP:11060"/>
        <dbReference type="Rhea" id="RHEA-COMP:11605"/>
        <dbReference type="ChEBI" id="CHEBI:15378"/>
        <dbReference type="ChEBI" id="CHEBI:30013"/>
        <dbReference type="ChEBI" id="CHEBI:30616"/>
        <dbReference type="ChEBI" id="CHEBI:61977"/>
        <dbReference type="ChEBI" id="CHEBI:456216"/>
        <dbReference type="EC" id="2.7.11.1"/>
    </reaction>
</comment>
<evidence type="ECO:0000256" key="1">
    <source>
        <dbReference type="ARBA" id="ARBA00001946"/>
    </source>
</evidence>
<evidence type="ECO:0000259" key="15">
    <source>
        <dbReference type="PROSITE" id="PS50011"/>
    </source>
</evidence>
<feature type="domain" description="Protein kinase" evidence="15">
    <location>
        <begin position="4"/>
        <end position="273"/>
    </location>
</feature>
<feature type="binding site" evidence="13">
    <location>
        <position position="32"/>
    </location>
    <ligand>
        <name>ATP</name>
        <dbReference type="ChEBI" id="CHEBI:30616"/>
    </ligand>
</feature>
<feature type="compositionally biased region" description="Basic and acidic residues" evidence="14">
    <location>
        <begin position="362"/>
        <end position="379"/>
    </location>
</feature>
<dbReference type="InterPro" id="IPR017441">
    <property type="entry name" value="Protein_kinase_ATP_BS"/>
</dbReference>
<feature type="compositionally biased region" description="Basic and acidic residues" evidence="14">
    <location>
        <begin position="473"/>
        <end position="533"/>
    </location>
</feature>
<dbReference type="VEuPathDB" id="CryptoDB:Vbra_9460"/>
<dbReference type="GO" id="GO:0005524">
    <property type="term" value="F:ATP binding"/>
    <property type="evidence" value="ECO:0007669"/>
    <property type="project" value="UniProtKB-UniRule"/>
</dbReference>
<dbReference type="AlphaFoldDB" id="A0A0G4FVP8"/>
<feature type="compositionally biased region" description="Low complexity" evidence="14">
    <location>
        <begin position="736"/>
        <end position="749"/>
    </location>
</feature>
<evidence type="ECO:0000256" key="5">
    <source>
        <dbReference type="ARBA" id="ARBA00022679"/>
    </source>
</evidence>
<dbReference type="InterPro" id="IPR011009">
    <property type="entry name" value="Kinase-like_dom_sf"/>
</dbReference>
<keyword evidence="8" id="KW-0418">Kinase</keyword>
<comment type="similarity">
    <text evidence="2">Belongs to the protein kinase superfamily. NEK Ser/Thr protein kinase family. NIMA subfamily.</text>
</comment>
<feature type="compositionally biased region" description="Basic and acidic residues" evidence="14">
    <location>
        <begin position="338"/>
        <end position="349"/>
    </location>
</feature>
<evidence type="ECO:0000256" key="8">
    <source>
        <dbReference type="ARBA" id="ARBA00022777"/>
    </source>
</evidence>
<keyword evidence="4" id="KW-0723">Serine/threonine-protein kinase</keyword>
<feature type="compositionally biased region" description="Basic and acidic residues" evidence="14">
    <location>
        <begin position="552"/>
        <end position="566"/>
    </location>
</feature>
<dbReference type="OMA" id="ERTIIRW"/>
<name>A0A0G4FVP8_VITBC</name>
<feature type="region of interest" description="Disordered" evidence="14">
    <location>
        <begin position="724"/>
        <end position="759"/>
    </location>
</feature>
<keyword evidence="7 13" id="KW-0547">Nucleotide-binding</keyword>